<dbReference type="PANTHER" id="PTHR10666">
    <property type="entry name" value="UBIQUITIN"/>
    <property type="match status" value="1"/>
</dbReference>
<dbReference type="InterPro" id="IPR000626">
    <property type="entry name" value="Ubiquitin-like_dom"/>
</dbReference>
<dbReference type="InterPro" id="IPR019956">
    <property type="entry name" value="Ubiquitin_dom"/>
</dbReference>
<keyword evidence="3" id="KW-1185">Reference proteome</keyword>
<accession>A0A397SJD9</accession>
<dbReference type="Proteomes" id="UP000265703">
    <property type="component" value="Unassembled WGS sequence"/>
</dbReference>
<dbReference type="SMART" id="SM00213">
    <property type="entry name" value="UBQ"/>
    <property type="match status" value="1"/>
</dbReference>
<gene>
    <name evidence="2" type="ORF">C1645_668849</name>
</gene>
<comment type="caution">
    <text evidence="2">The sequence shown here is derived from an EMBL/GenBank/DDBJ whole genome shotgun (WGS) entry which is preliminary data.</text>
</comment>
<dbReference type="EMBL" id="QKYT01000369">
    <property type="protein sequence ID" value="RIA86320.1"/>
    <property type="molecule type" value="Genomic_DNA"/>
</dbReference>
<dbReference type="InterPro" id="IPR050158">
    <property type="entry name" value="Ubiquitin_ubiquitin-like"/>
</dbReference>
<proteinExistence type="predicted"/>
<name>A0A397SJD9_9GLOM</name>
<dbReference type="Gene3D" id="3.10.20.90">
    <property type="entry name" value="Phosphatidylinositol 3-kinase Catalytic Subunit, Chain A, domain 1"/>
    <property type="match status" value="1"/>
</dbReference>
<dbReference type="SUPFAM" id="SSF54236">
    <property type="entry name" value="Ubiquitin-like"/>
    <property type="match status" value="1"/>
</dbReference>
<feature type="domain" description="Ubiquitin-like" evidence="1">
    <location>
        <begin position="1"/>
        <end position="73"/>
    </location>
</feature>
<sequence>VHVRTLTGKKISCYVRLDDTVSQVKSKLRELEGIPPDQQCIVFSGKQLDDKTLRRYGVQIGSTLHLILNLRGG</sequence>
<evidence type="ECO:0000313" key="3">
    <source>
        <dbReference type="Proteomes" id="UP000265703"/>
    </source>
</evidence>
<dbReference type="PROSITE" id="PS00299">
    <property type="entry name" value="UBIQUITIN_1"/>
    <property type="match status" value="1"/>
</dbReference>
<dbReference type="InterPro" id="IPR029071">
    <property type="entry name" value="Ubiquitin-like_domsf"/>
</dbReference>
<dbReference type="PRINTS" id="PR00348">
    <property type="entry name" value="UBIQUITIN"/>
</dbReference>
<dbReference type="STRING" id="658196.A0A397SJD9"/>
<evidence type="ECO:0000313" key="2">
    <source>
        <dbReference type="EMBL" id="RIA86320.1"/>
    </source>
</evidence>
<feature type="non-terminal residue" evidence="2">
    <location>
        <position position="73"/>
    </location>
</feature>
<dbReference type="InterPro" id="IPR019954">
    <property type="entry name" value="Ubiquitin_CS"/>
</dbReference>
<feature type="non-terminal residue" evidence="2">
    <location>
        <position position="1"/>
    </location>
</feature>
<organism evidence="2 3">
    <name type="scientific">Glomus cerebriforme</name>
    <dbReference type="NCBI Taxonomy" id="658196"/>
    <lineage>
        <taxon>Eukaryota</taxon>
        <taxon>Fungi</taxon>
        <taxon>Fungi incertae sedis</taxon>
        <taxon>Mucoromycota</taxon>
        <taxon>Glomeromycotina</taxon>
        <taxon>Glomeromycetes</taxon>
        <taxon>Glomerales</taxon>
        <taxon>Glomeraceae</taxon>
        <taxon>Glomus</taxon>
    </lineage>
</organism>
<reference evidence="2 3" key="1">
    <citation type="submission" date="2018-06" db="EMBL/GenBank/DDBJ databases">
        <title>Comparative genomics reveals the genomic features of Rhizophagus irregularis, R. cerebriforme, R. diaphanum and Gigaspora rosea, and their symbiotic lifestyle signature.</title>
        <authorList>
            <person name="Morin E."/>
            <person name="San Clemente H."/>
            <person name="Chen E.C.H."/>
            <person name="De La Providencia I."/>
            <person name="Hainaut M."/>
            <person name="Kuo A."/>
            <person name="Kohler A."/>
            <person name="Murat C."/>
            <person name="Tang N."/>
            <person name="Roy S."/>
            <person name="Loubradou J."/>
            <person name="Henrissat B."/>
            <person name="Grigoriev I.V."/>
            <person name="Corradi N."/>
            <person name="Roux C."/>
            <person name="Martin F.M."/>
        </authorList>
    </citation>
    <scope>NUCLEOTIDE SEQUENCE [LARGE SCALE GENOMIC DNA]</scope>
    <source>
        <strain evidence="2 3">DAOM 227022</strain>
    </source>
</reference>
<dbReference type="FunFam" id="3.10.20.90:FF:000306">
    <property type="entry name" value="Putative ubiquitin-like protein"/>
    <property type="match status" value="1"/>
</dbReference>
<dbReference type="Pfam" id="PF00240">
    <property type="entry name" value="ubiquitin"/>
    <property type="match status" value="1"/>
</dbReference>
<evidence type="ECO:0000259" key="1">
    <source>
        <dbReference type="PROSITE" id="PS50053"/>
    </source>
</evidence>
<dbReference type="AlphaFoldDB" id="A0A397SJD9"/>
<dbReference type="OrthoDB" id="428577at2759"/>
<protein>
    <submittedName>
        <fullName evidence="2">Ubiquitin P37aP38A</fullName>
    </submittedName>
</protein>
<dbReference type="PROSITE" id="PS50053">
    <property type="entry name" value="UBIQUITIN_2"/>
    <property type="match status" value="1"/>
</dbReference>